<evidence type="ECO:0000313" key="2">
    <source>
        <dbReference type="Proteomes" id="UP000243819"/>
    </source>
</evidence>
<sequence>MGIKNCCCSCLDLTEDFKIGDKVKIKTVANSIEGEIEEIRENTIVLDGIVICCAHIVSIEPLIYGNGNGEEP</sequence>
<accession>A0A1H9ZMS8</accession>
<dbReference type="EMBL" id="FOIF01000011">
    <property type="protein sequence ID" value="SES83022.1"/>
    <property type="molecule type" value="Genomic_DNA"/>
</dbReference>
<protein>
    <submittedName>
        <fullName evidence="1">Uncharacterized protein</fullName>
    </submittedName>
</protein>
<dbReference type="AlphaFoldDB" id="A0A1H9ZMS8"/>
<name>A0A1H9ZMS8_9FIRM</name>
<organism evidence="1 2">
    <name type="scientific">Anaerobranca gottschalkii DSM 13577</name>
    <dbReference type="NCBI Taxonomy" id="1120990"/>
    <lineage>
        <taxon>Bacteria</taxon>
        <taxon>Bacillati</taxon>
        <taxon>Bacillota</taxon>
        <taxon>Clostridia</taxon>
        <taxon>Eubacteriales</taxon>
        <taxon>Proteinivoracaceae</taxon>
        <taxon>Anaerobranca</taxon>
    </lineage>
</organism>
<dbReference type="RefSeq" id="WP_091349660.1">
    <property type="nucleotide sequence ID" value="NZ_FOIF01000011.1"/>
</dbReference>
<dbReference type="Proteomes" id="UP000243819">
    <property type="component" value="Unassembled WGS sequence"/>
</dbReference>
<keyword evidence="2" id="KW-1185">Reference proteome</keyword>
<dbReference type="OrthoDB" id="2085149at2"/>
<reference evidence="2" key="1">
    <citation type="submission" date="2016-10" db="EMBL/GenBank/DDBJ databases">
        <authorList>
            <person name="Varghese N."/>
            <person name="Submissions S."/>
        </authorList>
    </citation>
    <scope>NUCLEOTIDE SEQUENCE [LARGE SCALE GENOMIC DNA]</scope>
    <source>
        <strain evidence="2">DSM 13577</strain>
    </source>
</reference>
<proteinExistence type="predicted"/>
<gene>
    <name evidence="1" type="ORF">SAMN03080614_101118</name>
</gene>
<dbReference type="STRING" id="1120990.SAMN03080614_101118"/>
<evidence type="ECO:0000313" key="1">
    <source>
        <dbReference type="EMBL" id="SES83022.1"/>
    </source>
</evidence>